<dbReference type="PANTHER" id="PTHR31325">
    <property type="entry name" value="OS01G0798800 PROTEIN-RELATED"/>
    <property type="match status" value="1"/>
</dbReference>
<sequence>MGKLNEFGRELRYIFNQWELGICVLLSLFLQILLILAGPLRRTVSHKGLHILLWAAYLLADTTAIFAVGLISSKQFLYLNHYFNAPTNNILHTFWAPFLLAHLGGPDPITALALEDNELWLRHLFSFFTQFIAVAYVLYQSLTPNKLLAPSLLMFLCGIIKYVERTYALYCASANTFRDSVLKSKLFYSDYEKLTQYVVKEDAKPPEGFDPDEEYIKTNVRETADLTPLEVVQYGFFHFTHFKGLFADLIFSFIKRNQSRNFFIARSSNAAFGVVEVELNYLYDVLFTKLPVVYHLVGLGCRSVSIGAIVTSLVLFHHVDKKQFEPQGFEVGITYTLLIGGIVLEVIAFMMLVFSEWTVVKLDPFPDIFSHKRSLLSTLSDTILSAKIIRGKIICWLLNIGGSDSRRWAESISGFNFIHYCLHRRSNAKEKIYDHLGITGFVDEIVYVKQYPLPSYLKDFIFEELKMKAEMASDLDTAKKICSAKGEWVLGIAGYSSLDFFPYVANVDYDESLLLWHIATECCFNDKEDEEFQREQNYQSEHLGHRRIAKLISDYMIYLLVMKPGMMSGVSRIGLLRFRHTCATANQFFKKQLPKVGELQGIACETLIQLISTNKKPRSRSILFEAARLAKELQKIESIERWEIMSKVWVELLSYGASHIKINAHAQQLSKGGQLITVVWLLMTHLGLGDYFQGPVIHGPWLPTGFL</sequence>
<evidence type="ECO:0000313" key="3">
    <source>
        <dbReference type="EMBL" id="KAF1001698.1"/>
    </source>
</evidence>
<organism evidence="3 4">
    <name type="scientific">Apium graveolens</name>
    <name type="common">Celery</name>
    <dbReference type="NCBI Taxonomy" id="4045"/>
    <lineage>
        <taxon>Eukaryota</taxon>
        <taxon>Viridiplantae</taxon>
        <taxon>Streptophyta</taxon>
        <taxon>Embryophyta</taxon>
        <taxon>Tracheophyta</taxon>
        <taxon>Spermatophyta</taxon>
        <taxon>Magnoliopsida</taxon>
        <taxon>eudicotyledons</taxon>
        <taxon>Gunneridae</taxon>
        <taxon>Pentapetalae</taxon>
        <taxon>asterids</taxon>
        <taxon>campanulids</taxon>
        <taxon>Apiales</taxon>
        <taxon>Apiaceae</taxon>
        <taxon>Apioideae</taxon>
        <taxon>apioid superclade</taxon>
        <taxon>Apieae</taxon>
        <taxon>Apium</taxon>
    </lineage>
</organism>
<keyword evidence="1" id="KW-1133">Transmembrane helix</keyword>
<feature type="transmembrane region" description="Helical" evidence="1">
    <location>
        <begin position="51"/>
        <end position="71"/>
    </location>
</feature>
<keyword evidence="4" id="KW-1185">Reference proteome</keyword>
<feature type="transmembrane region" description="Helical" evidence="1">
    <location>
        <begin position="120"/>
        <end position="139"/>
    </location>
</feature>
<comment type="caution">
    <text evidence="3">The sequence shown here is derived from an EMBL/GenBank/DDBJ whole genome shotgun (WGS) entry which is preliminary data.</text>
</comment>
<feature type="transmembrane region" description="Helical" evidence="1">
    <location>
        <begin position="146"/>
        <end position="163"/>
    </location>
</feature>
<reference evidence="3" key="1">
    <citation type="submission" date="2020-01" db="EMBL/GenBank/DDBJ databases">
        <title>The Celery Genome Sequence Reveals Sequential Paleo-tetraploidization, Resistance Gene Elimination, Karyotype Evolution, and Functional Innovation in Apiales.</title>
        <authorList>
            <person name="Song X."/>
        </authorList>
    </citation>
    <scope>NUCLEOTIDE SEQUENCE</scope>
    <source>
        <tissue evidence="3">Leaf</tissue>
    </source>
</reference>
<evidence type="ECO:0000256" key="1">
    <source>
        <dbReference type="SAM" id="Phobius"/>
    </source>
</evidence>
<dbReference type="InterPro" id="IPR007658">
    <property type="entry name" value="DUF594"/>
</dbReference>
<dbReference type="InterPro" id="IPR025315">
    <property type="entry name" value="DUF4220"/>
</dbReference>
<feature type="domain" description="DUF4220" evidence="2">
    <location>
        <begin position="54"/>
        <end position="420"/>
    </location>
</feature>
<proteinExistence type="predicted"/>
<dbReference type="AlphaFoldDB" id="A0A6L5B847"/>
<dbReference type="Pfam" id="PF13968">
    <property type="entry name" value="DUF4220"/>
    <property type="match status" value="1"/>
</dbReference>
<dbReference type="Proteomes" id="UP000593563">
    <property type="component" value="Unassembled WGS sequence"/>
</dbReference>
<feature type="transmembrane region" description="Helical" evidence="1">
    <location>
        <begin position="292"/>
        <end position="316"/>
    </location>
</feature>
<protein>
    <recommendedName>
        <fullName evidence="2">DUF4220 domain-containing protein</fullName>
    </recommendedName>
</protein>
<keyword evidence="1" id="KW-0472">Membrane</keyword>
<keyword evidence="1" id="KW-0812">Transmembrane</keyword>
<name>A0A6L5B847_APIGR</name>
<accession>A0A6L5B847</accession>
<dbReference type="EMBL" id="WRXP01003069">
    <property type="protein sequence ID" value="KAF1001698.1"/>
    <property type="molecule type" value="Genomic_DNA"/>
</dbReference>
<dbReference type="Pfam" id="PF04578">
    <property type="entry name" value="DUF594"/>
    <property type="match status" value="1"/>
</dbReference>
<evidence type="ECO:0000259" key="2">
    <source>
        <dbReference type="Pfam" id="PF13968"/>
    </source>
</evidence>
<feature type="transmembrane region" description="Helical" evidence="1">
    <location>
        <begin position="328"/>
        <end position="354"/>
    </location>
</feature>
<gene>
    <name evidence="3" type="ORF">AG4045_011369</name>
</gene>
<evidence type="ECO:0000313" key="4">
    <source>
        <dbReference type="Proteomes" id="UP000593563"/>
    </source>
</evidence>
<feature type="transmembrane region" description="Helical" evidence="1">
    <location>
        <begin position="20"/>
        <end position="39"/>
    </location>
</feature>